<feature type="domain" description="UPF0033" evidence="2">
    <location>
        <begin position="18"/>
        <end position="42"/>
    </location>
</feature>
<dbReference type="SUPFAM" id="SSF64307">
    <property type="entry name" value="SirA-like"/>
    <property type="match status" value="1"/>
</dbReference>
<name>A0A1H8QMY1_9BRAD</name>
<dbReference type="Pfam" id="PF01206">
    <property type="entry name" value="TusA"/>
    <property type="match status" value="1"/>
</dbReference>
<proteinExistence type="inferred from homology"/>
<dbReference type="InterPro" id="IPR001455">
    <property type="entry name" value="TusA-like"/>
</dbReference>
<evidence type="ECO:0000259" key="2">
    <source>
        <dbReference type="PROSITE" id="PS01148"/>
    </source>
</evidence>
<dbReference type="AlphaFoldDB" id="A0A1H8QMY1"/>
<dbReference type="CDD" id="cd00291">
    <property type="entry name" value="SirA_YedF_YeeD"/>
    <property type="match status" value="1"/>
</dbReference>
<evidence type="ECO:0000256" key="1">
    <source>
        <dbReference type="ARBA" id="ARBA00008984"/>
    </source>
</evidence>
<accession>A0A1H8QMY1</accession>
<evidence type="ECO:0000313" key="4">
    <source>
        <dbReference type="Proteomes" id="UP000199615"/>
    </source>
</evidence>
<dbReference type="PANTHER" id="PTHR33279:SF6">
    <property type="entry name" value="SULFUR CARRIER PROTEIN YEDF-RELATED"/>
    <property type="match status" value="1"/>
</dbReference>
<dbReference type="PROSITE" id="PS01148">
    <property type="entry name" value="UPF0033"/>
    <property type="match status" value="1"/>
</dbReference>
<organism evidence="3 4">
    <name type="scientific">Rhodopseudomonas pseudopalustris</name>
    <dbReference type="NCBI Taxonomy" id="1513892"/>
    <lineage>
        <taxon>Bacteria</taxon>
        <taxon>Pseudomonadati</taxon>
        <taxon>Pseudomonadota</taxon>
        <taxon>Alphaproteobacteria</taxon>
        <taxon>Hyphomicrobiales</taxon>
        <taxon>Nitrobacteraceae</taxon>
        <taxon>Rhodopseudomonas</taxon>
    </lineage>
</organism>
<reference evidence="4" key="1">
    <citation type="submission" date="2016-10" db="EMBL/GenBank/DDBJ databases">
        <authorList>
            <person name="Varghese N."/>
            <person name="Submissions S."/>
        </authorList>
    </citation>
    <scope>NUCLEOTIDE SEQUENCE [LARGE SCALE GENOMIC DNA]</scope>
    <source>
        <strain evidence="4">DSM 123</strain>
    </source>
</reference>
<protein>
    <submittedName>
        <fullName evidence="3">tRNA 2-thiouridine synthesizing protein A</fullName>
    </submittedName>
</protein>
<dbReference type="Proteomes" id="UP000199615">
    <property type="component" value="Unassembled WGS sequence"/>
</dbReference>
<comment type="similarity">
    <text evidence="1">Belongs to the sulfur carrier protein TusA family.</text>
</comment>
<dbReference type="PANTHER" id="PTHR33279">
    <property type="entry name" value="SULFUR CARRIER PROTEIN YEDF-RELATED"/>
    <property type="match status" value="1"/>
</dbReference>
<evidence type="ECO:0000313" key="3">
    <source>
        <dbReference type="EMBL" id="SEO55406.1"/>
    </source>
</evidence>
<dbReference type="InterPro" id="IPR036868">
    <property type="entry name" value="TusA-like_sf"/>
</dbReference>
<dbReference type="EMBL" id="FODT01000003">
    <property type="protein sequence ID" value="SEO55406.1"/>
    <property type="molecule type" value="Genomic_DNA"/>
</dbReference>
<keyword evidence="4" id="KW-1185">Reference proteome</keyword>
<gene>
    <name evidence="3" type="ORF">SAMN05444123_103278</name>
</gene>
<sequence>MTARSRFAIVRRMTTIVLDLTGLKCPMPVLKARKALTTLRVGDRLEVHCTDPMSLIDIPVMIQETGDRLESTARPEGTIVFVIEKASAADRGDA</sequence>
<dbReference type="Gene3D" id="3.30.110.40">
    <property type="entry name" value="TusA-like domain"/>
    <property type="match status" value="1"/>
</dbReference>